<dbReference type="InterPro" id="IPR019734">
    <property type="entry name" value="TPR_rpt"/>
</dbReference>
<dbReference type="PROSITE" id="PS50181">
    <property type="entry name" value="FBOX"/>
    <property type="match status" value="1"/>
</dbReference>
<gene>
    <name evidence="2" type="ORF">PPACK8108_LOCUS14734</name>
</gene>
<dbReference type="EMBL" id="CALTRL010003814">
    <property type="protein sequence ID" value="CAH7682039.1"/>
    <property type="molecule type" value="Genomic_DNA"/>
</dbReference>
<reference evidence="2" key="1">
    <citation type="submission" date="2022-06" db="EMBL/GenBank/DDBJ databases">
        <authorList>
            <consortium name="SYNGENTA / RWTH Aachen University"/>
        </authorList>
    </citation>
    <scope>NUCLEOTIDE SEQUENCE</scope>
</reference>
<dbReference type="InterPro" id="IPR011990">
    <property type="entry name" value="TPR-like_helical_dom_sf"/>
</dbReference>
<dbReference type="SUPFAM" id="SSF81383">
    <property type="entry name" value="F-box domain"/>
    <property type="match status" value="1"/>
</dbReference>
<dbReference type="Gene3D" id="1.25.40.10">
    <property type="entry name" value="Tetratricopeptide repeat domain"/>
    <property type="match status" value="1"/>
</dbReference>
<dbReference type="SUPFAM" id="SSF48452">
    <property type="entry name" value="TPR-like"/>
    <property type="match status" value="1"/>
</dbReference>
<dbReference type="SMART" id="SM00028">
    <property type="entry name" value="TPR"/>
    <property type="match status" value="2"/>
</dbReference>
<feature type="domain" description="F-box" evidence="1">
    <location>
        <begin position="129"/>
        <end position="176"/>
    </location>
</feature>
<evidence type="ECO:0000313" key="3">
    <source>
        <dbReference type="Proteomes" id="UP001153365"/>
    </source>
</evidence>
<evidence type="ECO:0000313" key="2">
    <source>
        <dbReference type="EMBL" id="CAH7682039.1"/>
    </source>
</evidence>
<dbReference type="SMART" id="SM00256">
    <property type="entry name" value="FBOX"/>
    <property type="match status" value="1"/>
</dbReference>
<name>A0AAV0B5C8_PHAPC</name>
<organism evidence="2 3">
    <name type="scientific">Phakopsora pachyrhizi</name>
    <name type="common">Asian soybean rust disease fungus</name>
    <dbReference type="NCBI Taxonomy" id="170000"/>
    <lineage>
        <taxon>Eukaryota</taxon>
        <taxon>Fungi</taxon>
        <taxon>Dikarya</taxon>
        <taxon>Basidiomycota</taxon>
        <taxon>Pucciniomycotina</taxon>
        <taxon>Pucciniomycetes</taxon>
        <taxon>Pucciniales</taxon>
        <taxon>Phakopsoraceae</taxon>
        <taxon>Phakopsora</taxon>
    </lineage>
</organism>
<evidence type="ECO:0000259" key="1">
    <source>
        <dbReference type="PROSITE" id="PS50181"/>
    </source>
</evidence>
<keyword evidence="3" id="KW-1185">Reference proteome</keyword>
<dbReference type="InterPro" id="IPR032675">
    <property type="entry name" value="LRR_dom_sf"/>
</dbReference>
<dbReference type="GO" id="GO:0031398">
    <property type="term" value="P:positive regulation of protein ubiquitination"/>
    <property type="evidence" value="ECO:0007669"/>
    <property type="project" value="TreeGrafter"/>
</dbReference>
<dbReference type="PANTHER" id="PTHR20933:SF4">
    <property type="entry name" value="F-BOX INVOLVED IN POLYQ PATHOGENESIS, ISOFORM A"/>
    <property type="match status" value="1"/>
</dbReference>
<dbReference type="Gene3D" id="1.20.1280.50">
    <property type="match status" value="1"/>
</dbReference>
<proteinExistence type="predicted"/>
<dbReference type="Proteomes" id="UP001153365">
    <property type="component" value="Unassembled WGS sequence"/>
</dbReference>
<dbReference type="Pfam" id="PF12937">
    <property type="entry name" value="F-box-like"/>
    <property type="match status" value="1"/>
</dbReference>
<dbReference type="InterPro" id="IPR036047">
    <property type="entry name" value="F-box-like_dom_sf"/>
</dbReference>
<dbReference type="InterPro" id="IPR001810">
    <property type="entry name" value="F-box_dom"/>
</dbReference>
<accession>A0AAV0B5C8</accession>
<dbReference type="Gene3D" id="3.80.10.10">
    <property type="entry name" value="Ribonuclease Inhibitor"/>
    <property type="match status" value="1"/>
</dbReference>
<dbReference type="SUPFAM" id="SSF52047">
    <property type="entry name" value="RNI-like"/>
    <property type="match status" value="1"/>
</dbReference>
<dbReference type="AlphaFoldDB" id="A0AAV0B5C8"/>
<sequence>MAFYQVRRDQEATVSIVSHNFKKGIAAFNAGEYQRSIKHFDKAIESIEGDDNSNLKVNIFDSRAAAKHKLNDIKGALDDAQKTIHHAPQSPKVSCLFYQINKLKASIQMFKMAIKYSRSGSPAMDRSLTNFFGSLPAEIFIQIVSLLDNGSRFKCLRICSLWRQMILNTPSLWKSITLSSSFNRSPAKLEFWLERLGLNHCLEHVKIEYSATWKLETLEHIINELISLSSDQKSPRMKLKSFSFYSNCPLNCSDSVIGLICLNRFSLVDLYIKTHQISFPVTLEVFLKLFPRLRTLKLESGNKLSTNSQNFTTLSSLVKNLTGNAESSSPDKFSLKIPTLPPLEELGLINVKFEQPVESESYLLKLAHLISVTFISQNGTEQDYISMVDFLDLPKLSSLHLSGPSFRLPLVSAPMMFGYPCLQSIRLSECTQVLETVVNSFRELPEGASFSTQGNQVTFLSSIHQFAPKLKLISLDQIDPIVSYSFLEGFASAFHQLESLSLEGVTISPQTSSMLICALKILPPLIDLNLNDARPRSEVLEAVKLGRLKTLQIRNAVEVTFRSLTRLVQPRICYLEITGCRLISSRDMIEWLGRHVDVLSWQDESNKRERAMKKLIL</sequence>
<dbReference type="PANTHER" id="PTHR20933">
    <property type="entry name" value="F-BOX ONLY PROTEIN 33"/>
    <property type="match status" value="1"/>
</dbReference>
<comment type="caution">
    <text evidence="2">The sequence shown here is derived from an EMBL/GenBank/DDBJ whole genome shotgun (WGS) entry which is preliminary data.</text>
</comment>
<protein>
    <submittedName>
        <fullName evidence="2">Expressed protein</fullName>
    </submittedName>
</protein>